<reference evidence="3 4" key="1">
    <citation type="journal article" date="2019" name="Int. J. Syst. Evol. Microbiol.">
        <title>The Global Catalogue of Microorganisms (GCM) 10K type strain sequencing project: providing services to taxonomists for standard genome sequencing and annotation.</title>
        <authorList>
            <consortium name="The Broad Institute Genomics Platform"/>
            <consortium name="The Broad Institute Genome Sequencing Center for Infectious Disease"/>
            <person name="Wu L."/>
            <person name="Ma J."/>
        </authorList>
    </citation>
    <scope>NUCLEOTIDE SEQUENCE [LARGE SCALE GENOMIC DNA]</scope>
    <source>
        <strain evidence="3 4">JCM 13004</strain>
    </source>
</reference>
<feature type="transmembrane region" description="Helical" evidence="2">
    <location>
        <begin position="46"/>
        <end position="67"/>
    </location>
</feature>
<keyword evidence="4" id="KW-1185">Reference proteome</keyword>
<name>A0ABN1WVL5_9ACTN</name>
<evidence type="ECO:0000256" key="2">
    <source>
        <dbReference type="SAM" id="Phobius"/>
    </source>
</evidence>
<keyword evidence="2" id="KW-0472">Membrane</keyword>
<proteinExistence type="predicted"/>
<dbReference type="EMBL" id="BAAALF010000188">
    <property type="protein sequence ID" value="GAA1268141.1"/>
    <property type="molecule type" value="Genomic_DNA"/>
</dbReference>
<feature type="transmembrane region" description="Helical" evidence="2">
    <location>
        <begin position="133"/>
        <end position="155"/>
    </location>
</feature>
<feature type="transmembrane region" description="Helical" evidence="2">
    <location>
        <begin position="20"/>
        <end position="40"/>
    </location>
</feature>
<evidence type="ECO:0000313" key="3">
    <source>
        <dbReference type="EMBL" id="GAA1268141.1"/>
    </source>
</evidence>
<keyword evidence="2" id="KW-1133">Transmembrane helix</keyword>
<organism evidence="3 4">
    <name type="scientific">Kitasatospora nipponensis</name>
    <dbReference type="NCBI Taxonomy" id="258049"/>
    <lineage>
        <taxon>Bacteria</taxon>
        <taxon>Bacillati</taxon>
        <taxon>Actinomycetota</taxon>
        <taxon>Actinomycetes</taxon>
        <taxon>Kitasatosporales</taxon>
        <taxon>Streptomycetaceae</taxon>
        <taxon>Kitasatospora</taxon>
    </lineage>
</organism>
<accession>A0ABN1WVL5</accession>
<keyword evidence="2" id="KW-0812">Transmembrane</keyword>
<feature type="compositionally biased region" description="Pro residues" evidence="1">
    <location>
        <begin position="230"/>
        <end position="246"/>
    </location>
</feature>
<protein>
    <submittedName>
        <fullName evidence="3">Uncharacterized protein</fullName>
    </submittedName>
</protein>
<evidence type="ECO:0000313" key="4">
    <source>
        <dbReference type="Proteomes" id="UP001500037"/>
    </source>
</evidence>
<feature type="compositionally biased region" description="Polar residues" evidence="1">
    <location>
        <begin position="161"/>
        <end position="172"/>
    </location>
</feature>
<dbReference type="Proteomes" id="UP001500037">
    <property type="component" value="Unassembled WGS sequence"/>
</dbReference>
<feature type="compositionally biased region" description="Low complexity" evidence="1">
    <location>
        <begin position="195"/>
        <end position="229"/>
    </location>
</feature>
<evidence type="ECO:0000256" key="1">
    <source>
        <dbReference type="SAM" id="MobiDB-lite"/>
    </source>
</evidence>
<sequence length="289" mass="28637">MPEPTERDTAERKADQGRRIDLTLAQVTASALAAVVGAVLASELGVYGTVIGAAVVSIGATTGGALFQHAFRRTGEQLREVADRGPGRSVNDLRQAPPADTEPAASGWHPPGAGEWTDSPVLRARRRWTWRTYAAVSALVFALAMTPIVGVELAAGRNLHSITTGQDGSGTSVFPREERRPQPAPSRPAGGAGAGSSPSPQDRGPTPTSPSPGSSASPFTGASPATGPATPAPAGTPTPSPTPSPSPGTGSPSATAPSTTPSPSASAPASAGQGAGAGAAVADRGTPSP</sequence>
<feature type="region of interest" description="Disordered" evidence="1">
    <location>
        <begin position="161"/>
        <end position="289"/>
    </location>
</feature>
<feature type="region of interest" description="Disordered" evidence="1">
    <location>
        <begin position="84"/>
        <end position="118"/>
    </location>
</feature>
<comment type="caution">
    <text evidence="3">The sequence shown here is derived from an EMBL/GenBank/DDBJ whole genome shotgun (WGS) entry which is preliminary data.</text>
</comment>
<gene>
    <name evidence="3" type="ORF">GCM10009665_66050</name>
</gene>
<feature type="compositionally biased region" description="Low complexity" evidence="1">
    <location>
        <begin position="247"/>
        <end position="272"/>
    </location>
</feature>